<feature type="compositionally biased region" description="Basic residues" evidence="1">
    <location>
        <begin position="735"/>
        <end position="745"/>
    </location>
</feature>
<dbReference type="PANTHER" id="PTHR45181:SF4">
    <property type="entry name" value="HEAT SHOCK PROTEIN DNAJ WITH TETRATRICOPEPTIDE REPEAT-CONTAINING PROTEIN"/>
    <property type="match status" value="1"/>
</dbReference>
<dbReference type="SMART" id="SM00028">
    <property type="entry name" value="TPR"/>
    <property type="match status" value="2"/>
</dbReference>
<dbReference type="SUPFAM" id="SSF48452">
    <property type="entry name" value="TPR-like"/>
    <property type="match status" value="1"/>
</dbReference>
<feature type="region of interest" description="Disordered" evidence="1">
    <location>
        <begin position="772"/>
        <end position="805"/>
    </location>
</feature>
<protein>
    <submittedName>
        <fullName evidence="2">Uncharacterized protein</fullName>
    </submittedName>
</protein>
<evidence type="ECO:0000313" key="2">
    <source>
        <dbReference type="EMBL" id="KAF6152954.1"/>
    </source>
</evidence>
<feature type="compositionally biased region" description="Basic and acidic residues" evidence="1">
    <location>
        <begin position="279"/>
        <end position="291"/>
    </location>
</feature>
<dbReference type="AlphaFoldDB" id="A0A7J7MDW1"/>
<dbReference type="Gene3D" id="1.25.40.10">
    <property type="entry name" value="Tetratricopeptide repeat domain"/>
    <property type="match status" value="1"/>
</dbReference>
<feature type="region of interest" description="Disordered" evidence="1">
    <location>
        <begin position="546"/>
        <end position="592"/>
    </location>
</feature>
<dbReference type="InterPro" id="IPR011990">
    <property type="entry name" value="TPR-like_helical_dom_sf"/>
</dbReference>
<dbReference type="EMBL" id="JACGCM010001594">
    <property type="protein sequence ID" value="KAF6152954.1"/>
    <property type="molecule type" value="Genomic_DNA"/>
</dbReference>
<reference evidence="2 3" key="1">
    <citation type="journal article" date="2020" name="IScience">
        <title>Genome Sequencing of the Endangered Kingdonia uniflora (Circaeasteraceae, Ranunculales) Reveals Potential Mechanisms of Evolutionary Specialization.</title>
        <authorList>
            <person name="Sun Y."/>
            <person name="Deng T."/>
            <person name="Zhang A."/>
            <person name="Moore M.J."/>
            <person name="Landis J.B."/>
            <person name="Lin N."/>
            <person name="Zhang H."/>
            <person name="Zhang X."/>
            <person name="Huang J."/>
            <person name="Zhang X."/>
            <person name="Sun H."/>
            <person name="Wang H."/>
        </authorList>
    </citation>
    <scope>NUCLEOTIDE SEQUENCE [LARGE SCALE GENOMIC DNA]</scope>
    <source>
        <strain evidence="2">TB1705</strain>
        <tissue evidence="2">Leaf</tissue>
    </source>
</reference>
<evidence type="ECO:0000313" key="3">
    <source>
        <dbReference type="Proteomes" id="UP000541444"/>
    </source>
</evidence>
<feature type="compositionally biased region" description="Basic and acidic residues" evidence="1">
    <location>
        <begin position="252"/>
        <end position="262"/>
    </location>
</feature>
<accession>A0A7J7MDW1</accession>
<dbReference type="OrthoDB" id="10250354at2759"/>
<gene>
    <name evidence="2" type="ORF">GIB67_039661</name>
</gene>
<name>A0A7J7MDW1_9MAGN</name>
<proteinExistence type="predicted"/>
<organism evidence="2 3">
    <name type="scientific">Kingdonia uniflora</name>
    <dbReference type="NCBI Taxonomy" id="39325"/>
    <lineage>
        <taxon>Eukaryota</taxon>
        <taxon>Viridiplantae</taxon>
        <taxon>Streptophyta</taxon>
        <taxon>Embryophyta</taxon>
        <taxon>Tracheophyta</taxon>
        <taxon>Spermatophyta</taxon>
        <taxon>Magnoliopsida</taxon>
        <taxon>Ranunculales</taxon>
        <taxon>Circaeasteraceae</taxon>
        <taxon>Kingdonia</taxon>
    </lineage>
</organism>
<feature type="compositionally biased region" description="Low complexity" evidence="1">
    <location>
        <begin position="14"/>
        <end position="25"/>
    </location>
</feature>
<feature type="region of interest" description="Disordered" evidence="1">
    <location>
        <begin position="721"/>
        <end position="752"/>
    </location>
</feature>
<dbReference type="Proteomes" id="UP000541444">
    <property type="component" value="Unassembled WGS sequence"/>
</dbReference>
<sequence length="910" mass="97963">MSPALIDTPPPPTQQQSSLLQNPNPKSRGNFDFTSNDFLSEHQIDSKFGNLGINEGNFSSRKPLSSGLSMPRFAKVRRNKGRSTTTSFEGGVDNESGMRDLRDRWNPFAASDKGFGSGSDDLGRGNAGFVFGGSSLSKEKNGVGENEGEVLLDELKKLNIGGSVKDDPFLGNVEFGKSSAGFVFGGSNSNVEKNGVGESEGKLSLHDEMMKLNIESSKNGETVEKASEINTFAFGKGSDSEFVFGLSNSNTEKTRIREKEDQSSSLPNEMTKLNIESSKNGEKAVKNKDASFNSKADDKSTFLFGQSSNAANRTSYGSSDSKLPDELKKLNIEDTTTAGNFNFMSNANNSFIFGSSKMNDDSTLGGSATTLADKLGKIKIYGHGTVEKVKKTSAFGSDKYDSNVCATNILPGERTKLKFGSTIEVSDGFPDTQFGNRTEELFNAPAFGGSIPSVCTSSTPMASGGSRVDPLFSVQLNNDSKLDTSFSSSSTFSFGFDIPSDEIKSRVSFTSTVSQSGTSHADFGKSSQDASGYLFTGLNQKMDFSAKRGGAKGTRLKKRQEKMRQPASGHHVVKDRSSQENPESPTCYSPMDFSPYQETLAADLNSRETSVASEISGDAIDEDLITATHSLNNNKDIQKGRNSSEESTTCFEKDDSANCPDEFVSGSRSECLNPNTEKVGIETYPQAGIPSNIKNEGSDGILQFSFASSSQDDRDTKFTFASSSTTSAQGNLSAAKRHYKKKNRTKSGLDSHSNAKVQLEIPCIPFVPFASSSPSSAPGQDQKEDPFKSHNIPVNKSKSDKEPEVVKQGTISSAAAVAAVQELCDKWRFRGNQAYANGNLSKAEDYYTRGVNCVLSDEISKSCLSALVLCYSNRAAARMSAGRMREALDDCARAAEIDSTFLRVQVRAAK</sequence>
<dbReference type="InterPro" id="IPR019734">
    <property type="entry name" value="TPR_rpt"/>
</dbReference>
<feature type="region of interest" description="Disordered" evidence="1">
    <location>
        <begin position="1"/>
        <end position="35"/>
    </location>
</feature>
<comment type="caution">
    <text evidence="2">The sequence shown here is derived from an EMBL/GenBank/DDBJ whole genome shotgun (WGS) entry which is preliminary data.</text>
</comment>
<dbReference type="PANTHER" id="PTHR45181">
    <property type="entry name" value="HEAT SHOCK PROTEIN DNAJ WITH TETRATRICOPEPTIDE REPEAT-CONTAINING PROTEIN"/>
    <property type="match status" value="1"/>
</dbReference>
<keyword evidence="3" id="KW-1185">Reference proteome</keyword>
<feature type="region of interest" description="Disordered" evidence="1">
    <location>
        <begin position="251"/>
        <end position="291"/>
    </location>
</feature>
<feature type="region of interest" description="Disordered" evidence="1">
    <location>
        <begin position="635"/>
        <end position="654"/>
    </location>
</feature>
<evidence type="ECO:0000256" key="1">
    <source>
        <dbReference type="SAM" id="MobiDB-lite"/>
    </source>
</evidence>
<feature type="region of interest" description="Disordered" evidence="1">
    <location>
        <begin position="77"/>
        <end position="100"/>
    </location>
</feature>